<organism evidence="7 8">
    <name type="scientific">Planomonospora venezuelensis</name>
    <dbReference type="NCBI Taxonomy" id="1999"/>
    <lineage>
        <taxon>Bacteria</taxon>
        <taxon>Bacillati</taxon>
        <taxon>Actinomycetota</taxon>
        <taxon>Actinomycetes</taxon>
        <taxon>Streptosporangiales</taxon>
        <taxon>Streptosporangiaceae</taxon>
        <taxon>Planomonospora</taxon>
    </lineage>
</organism>
<dbReference type="GO" id="GO:0047804">
    <property type="term" value="F:cysteine-S-conjugate beta-lyase activity"/>
    <property type="evidence" value="ECO:0007669"/>
    <property type="project" value="UniProtKB-EC"/>
</dbReference>
<dbReference type="Pfam" id="PF00155">
    <property type="entry name" value="Aminotran_1_2"/>
    <property type="match status" value="1"/>
</dbReference>
<dbReference type="EMBL" id="JACHJJ010000015">
    <property type="protein sequence ID" value="MBB5965114.1"/>
    <property type="molecule type" value="Genomic_DNA"/>
</dbReference>
<dbReference type="AlphaFoldDB" id="A0A841D9E7"/>
<evidence type="ECO:0000259" key="6">
    <source>
        <dbReference type="Pfam" id="PF00155"/>
    </source>
</evidence>
<evidence type="ECO:0000256" key="3">
    <source>
        <dbReference type="ARBA" id="ARBA00022898"/>
    </source>
</evidence>
<keyword evidence="4 7" id="KW-0456">Lyase</keyword>
<comment type="similarity">
    <text evidence="5">Belongs to the class-II pyridoxal-phosphate-dependent aminotransferase family. MalY/PatB cystathionine beta-lyase subfamily.</text>
</comment>
<dbReference type="Proteomes" id="UP000562352">
    <property type="component" value="Unassembled WGS sequence"/>
</dbReference>
<evidence type="ECO:0000256" key="1">
    <source>
        <dbReference type="ARBA" id="ARBA00001933"/>
    </source>
</evidence>
<sequence>MTDSSSANAQNALNELTLETLASRDGIKWSQPGPGVIPAWIADMDFPVAPAISEALARRARGDLGYPGWLDRPGSGPLAEAFAARMDHRYGWRPDPGHVRSFSDINQALQVVLHVAAAPGDEVAVHVPAYPPFLGTLAEMDRPALTVPMEPAGDSWGFDTAALAARLAAGRCRVLLLVNPHNPTGRAFTREELTALAELAERHDLLVISDEIHADLVHAPGGHIPFATLLPERTVTLTSATKAFNLGGIRCSVAHVGPPALRAALEAQPTHLYGAAHVFGVEATVAAWRHGDDWLAEARAVLDRNRRLIAERLPEGVGYRVPDATYLAWLDFTALGPAEDPAAFLEREARVMLSAGPLFGPGGEGFARLNFATSGPVLSEILDRIARAVKSSGS</sequence>
<dbReference type="Gene3D" id="3.40.640.10">
    <property type="entry name" value="Type I PLP-dependent aspartate aminotransferase-like (Major domain)"/>
    <property type="match status" value="1"/>
</dbReference>
<dbReference type="InterPro" id="IPR004839">
    <property type="entry name" value="Aminotransferase_I/II_large"/>
</dbReference>
<comment type="caution">
    <text evidence="7">The sequence shown here is derived from an EMBL/GenBank/DDBJ whole genome shotgun (WGS) entry which is preliminary data.</text>
</comment>
<dbReference type="InterPro" id="IPR015422">
    <property type="entry name" value="PyrdxlP-dep_Trfase_small"/>
</dbReference>
<keyword evidence="3" id="KW-0663">Pyridoxal phosphate</keyword>
<evidence type="ECO:0000256" key="2">
    <source>
        <dbReference type="ARBA" id="ARBA00012224"/>
    </source>
</evidence>
<feature type="domain" description="Aminotransferase class I/classII large" evidence="6">
    <location>
        <begin position="68"/>
        <end position="385"/>
    </location>
</feature>
<evidence type="ECO:0000313" key="8">
    <source>
        <dbReference type="Proteomes" id="UP000562352"/>
    </source>
</evidence>
<dbReference type="PANTHER" id="PTHR43525:SF2">
    <property type="entry name" value="CYSTATHIONINE BETA-LYASE-RELATED"/>
    <property type="match status" value="1"/>
</dbReference>
<evidence type="ECO:0000256" key="4">
    <source>
        <dbReference type="ARBA" id="ARBA00023239"/>
    </source>
</evidence>
<dbReference type="InterPro" id="IPR051798">
    <property type="entry name" value="Class-II_PLP-Dep_Aminotrans"/>
</dbReference>
<comment type="cofactor">
    <cofactor evidence="1">
        <name>pyridoxal 5'-phosphate</name>
        <dbReference type="ChEBI" id="CHEBI:597326"/>
    </cofactor>
</comment>
<reference evidence="7 8" key="1">
    <citation type="submission" date="2020-08" db="EMBL/GenBank/DDBJ databases">
        <title>Genomic Encyclopedia of Type Strains, Phase III (KMG-III): the genomes of soil and plant-associated and newly described type strains.</title>
        <authorList>
            <person name="Whitman W."/>
        </authorList>
    </citation>
    <scope>NUCLEOTIDE SEQUENCE [LARGE SCALE GENOMIC DNA]</scope>
    <source>
        <strain evidence="7 8">CECT 3303</strain>
    </source>
</reference>
<dbReference type="InterPro" id="IPR015421">
    <property type="entry name" value="PyrdxlP-dep_Trfase_major"/>
</dbReference>
<dbReference type="EC" id="4.4.1.13" evidence="2"/>
<accession>A0A841D9E7</accession>
<gene>
    <name evidence="7" type="ORF">FHS22_004400</name>
</gene>
<proteinExistence type="inferred from homology"/>
<dbReference type="InterPro" id="IPR015424">
    <property type="entry name" value="PyrdxlP-dep_Trfase"/>
</dbReference>
<name>A0A841D9E7_PLAVE</name>
<dbReference type="SUPFAM" id="SSF53383">
    <property type="entry name" value="PLP-dependent transferases"/>
    <property type="match status" value="1"/>
</dbReference>
<protein>
    <recommendedName>
        <fullName evidence="2">cysteine-S-conjugate beta-lyase</fullName>
        <ecNumber evidence="2">4.4.1.13</ecNumber>
    </recommendedName>
</protein>
<dbReference type="GO" id="GO:0030170">
    <property type="term" value="F:pyridoxal phosphate binding"/>
    <property type="evidence" value="ECO:0007669"/>
    <property type="project" value="InterPro"/>
</dbReference>
<dbReference type="RefSeq" id="WP_338047875.1">
    <property type="nucleotide sequence ID" value="NZ_BAAAWZ010000001.1"/>
</dbReference>
<keyword evidence="8" id="KW-1185">Reference proteome</keyword>
<dbReference type="CDD" id="cd00609">
    <property type="entry name" value="AAT_like"/>
    <property type="match status" value="1"/>
</dbReference>
<evidence type="ECO:0000313" key="7">
    <source>
        <dbReference type="EMBL" id="MBB5965114.1"/>
    </source>
</evidence>
<dbReference type="Gene3D" id="3.90.1150.10">
    <property type="entry name" value="Aspartate Aminotransferase, domain 1"/>
    <property type="match status" value="1"/>
</dbReference>
<dbReference type="PANTHER" id="PTHR43525">
    <property type="entry name" value="PROTEIN MALY"/>
    <property type="match status" value="1"/>
</dbReference>
<evidence type="ECO:0000256" key="5">
    <source>
        <dbReference type="ARBA" id="ARBA00037974"/>
    </source>
</evidence>